<dbReference type="PANTHER" id="PTHR46503:SF1">
    <property type="entry name" value="INTER-ALPHA-TRYPSIN INHIBITOR HEAVY CHAIN-LIKE PROTEIN"/>
    <property type="match status" value="1"/>
</dbReference>
<name>A0A6A2YK21_HIBSY</name>
<dbReference type="SUPFAM" id="SSF53300">
    <property type="entry name" value="vWA-like"/>
    <property type="match status" value="1"/>
</dbReference>
<protein>
    <submittedName>
        <fullName evidence="2">TMEM184C protein</fullName>
    </submittedName>
</protein>
<feature type="domain" description="VWFA" evidence="1">
    <location>
        <begin position="328"/>
        <end position="501"/>
    </location>
</feature>
<dbReference type="EMBL" id="VEPZ02001364">
    <property type="protein sequence ID" value="KAE8677134.1"/>
    <property type="molecule type" value="Genomic_DNA"/>
</dbReference>
<dbReference type="CDD" id="cd01461">
    <property type="entry name" value="vWA_interalpha_trypsin_inhibitor"/>
    <property type="match status" value="1"/>
</dbReference>
<evidence type="ECO:0000313" key="2">
    <source>
        <dbReference type="EMBL" id="KAE8677134.1"/>
    </source>
</evidence>
<dbReference type="PANTHER" id="PTHR46503">
    <property type="entry name" value="INTER-ALPHA-TRYPSIN INHIBITOR HEAVY CHAIN-LIKE PROTEIN"/>
    <property type="match status" value="1"/>
</dbReference>
<dbReference type="Proteomes" id="UP000436088">
    <property type="component" value="Unassembled WGS sequence"/>
</dbReference>
<dbReference type="PROSITE" id="PS50234">
    <property type="entry name" value="VWFA"/>
    <property type="match status" value="1"/>
</dbReference>
<organism evidence="2 3">
    <name type="scientific">Hibiscus syriacus</name>
    <name type="common">Rose of Sharon</name>
    <dbReference type="NCBI Taxonomy" id="106335"/>
    <lineage>
        <taxon>Eukaryota</taxon>
        <taxon>Viridiplantae</taxon>
        <taxon>Streptophyta</taxon>
        <taxon>Embryophyta</taxon>
        <taxon>Tracheophyta</taxon>
        <taxon>Spermatophyta</taxon>
        <taxon>Magnoliopsida</taxon>
        <taxon>eudicotyledons</taxon>
        <taxon>Gunneridae</taxon>
        <taxon>Pentapetalae</taxon>
        <taxon>rosids</taxon>
        <taxon>malvids</taxon>
        <taxon>Malvales</taxon>
        <taxon>Malvaceae</taxon>
        <taxon>Malvoideae</taxon>
        <taxon>Hibiscus</taxon>
    </lineage>
</organism>
<dbReference type="InterPro" id="IPR002035">
    <property type="entry name" value="VWF_A"/>
</dbReference>
<reference evidence="2" key="1">
    <citation type="submission" date="2019-09" db="EMBL/GenBank/DDBJ databases">
        <title>Draft genome information of white flower Hibiscus syriacus.</title>
        <authorList>
            <person name="Kim Y.-M."/>
        </authorList>
    </citation>
    <scope>NUCLEOTIDE SEQUENCE [LARGE SCALE GENOMIC DNA]</scope>
    <source>
        <strain evidence="2">YM2019G1</strain>
    </source>
</reference>
<dbReference type="SMART" id="SM00327">
    <property type="entry name" value="VWA"/>
    <property type="match status" value="1"/>
</dbReference>
<accession>A0A6A2YK21</accession>
<sequence>MAVEDFANAVEDGLKLAKRVYLGKERRAVAPPQAPPLMERSPNWYLPSAPIVYAVISDPMIVDNPDIPSYQPYVHGMYDRPALIPLQMMGINLEVDCYFDTAIIVASGTWRVHCVMGCRSCDCRIAVPMGHQGSILGVEIDIPTKSCSTIMIGEKESTALRKIARPEDGGFLKPHIFTLTIPQIDGGTNISIKLRWSQKLAYNEGHFSLTVPFRFPEYVTPAIKKISKKERIQLNVNSCIVEGISCKATSHPLKEVGRREGKFNFLYEAEILKWSNTDFSFTYGVPLENIFGGILLQSPSLYDYYQRDLFCIYLFPGSQQSMKVFRKDVVFVVDISDSMQGSPLESTKNAISAGLSKLSPEDSFNIIAFSSETFQFSTSMVLASKEAIERATEWISTKSTLGGGTNLFIPLEKAAEMLSNTRGSIPMIFLVTDGSVEDERNICHWVKKRLTNQGSLCPAIHTFGIGSFCNHYFLRMLSMIGRGEHVAACDLDSIEAQMKKLFTKGLSTVLANITIDAFGDNEEIEVYYSRIPDLSLESPLTICGRYQGSFPDSVKVKGILGDLSSFIMELKIPEAKDIPLDRVLARQQIDLLTARAWLSENEQLEEKVAKLSMLTCNVSEYTRMVLREKNKIVKAAKHSGTSKKKGGDPHKIVDSEPSEMILLQTLSVGFGDLISTARNIHPGSQEPKLPEAAEIFIKKTSSCCDQIWKCCALPWHALAASSVARNYVVLAKTINKLTSESPTHLDRVDRRSSCLPGDLLGHHVFPASYKRLHVSCTSQHAGHPRPSERAMRAMRGKPSELCEGSRARVGRPECMATYKVVRSAWRPTRSPGGHDDLCVGTCMCHATRSFSLFE</sequence>
<dbReference type="Gene3D" id="3.40.50.410">
    <property type="entry name" value="von Willebrand factor, type A domain"/>
    <property type="match status" value="1"/>
</dbReference>
<comment type="caution">
    <text evidence="2">The sequence shown here is derived from an EMBL/GenBank/DDBJ whole genome shotgun (WGS) entry which is preliminary data.</text>
</comment>
<evidence type="ECO:0000313" key="3">
    <source>
        <dbReference type="Proteomes" id="UP000436088"/>
    </source>
</evidence>
<dbReference type="Pfam" id="PF13768">
    <property type="entry name" value="VWA_3"/>
    <property type="match status" value="1"/>
</dbReference>
<dbReference type="AlphaFoldDB" id="A0A6A2YK21"/>
<proteinExistence type="predicted"/>
<evidence type="ECO:0000259" key="1">
    <source>
        <dbReference type="PROSITE" id="PS50234"/>
    </source>
</evidence>
<gene>
    <name evidence="2" type="ORF">F3Y22_tig00111542pilonHSYRG00034</name>
</gene>
<dbReference type="InterPro" id="IPR036465">
    <property type="entry name" value="vWFA_dom_sf"/>
</dbReference>
<keyword evidence="3" id="KW-1185">Reference proteome</keyword>